<evidence type="ECO:0000313" key="1">
    <source>
        <dbReference type="Proteomes" id="UP000887580"/>
    </source>
</evidence>
<dbReference type="WBParaSite" id="PS1159_v2.g21287.t1">
    <property type="protein sequence ID" value="PS1159_v2.g21287.t1"/>
    <property type="gene ID" value="PS1159_v2.g21287"/>
</dbReference>
<accession>A0AC35FV88</accession>
<proteinExistence type="predicted"/>
<protein>
    <submittedName>
        <fullName evidence="2">C-type lectin domain-containing protein</fullName>
    </submittedName>
</protein>
<organism evidence="1 2">
    <name type="scientific">Panagrolaimus sp. PS1159</name>
    <dbReference type="NCBI Taxonomy" id="55785"/>
    <lineage>
        <taxon>Eukaryota</taxon>
        <taxon>Metazoa</taxon>
        <taxon>Ecdysozoa</taxon>
        <taxon>Nematoda</taxon>
        <taxon>Chromadorea</taxon>
        <taxon>Rhabditida</taxon>
        <taxon>Tylenchina</taxon>
        <taxon>Panagrolaimomorpha</taxon>
        <taxon>Panagrolaimoidea</taxon>
        <taxon>Panagrolaimidae</taxon>
        <taxon>Panagrolaimus</taxon>
    </lineage>
</organism>
<sequence length="157" mass="18014">MFHFLIAVLCFMPFISGKCAKDGVKWQNQCYTFVSKPAQCDAAEMDCKSKGGHLVSIHDGFANTFLIQQSKIKFINATEVWIGATNSLTFKDSDIMDGQFMWMDGTDMDYLNWYGYGTRKWAPNGVACGFLRLVDSRWDSEDFHYDYPYICEISEIN</sequence>
<dbReference type="Proteomes" id="UP000887580">
    <property type="component" value="Unplaced"/>
</dbReference>
<reference evidence="2" key="1">
    <citation type="submission" date="2022-11" db="UniProtKB">
        <authorList>
            <consortium name="WormBaseParasite"/>
        </authorList>
    </citation>
    <scope>IDENTIFICATION</scope>
</reference>
<name>A0AC35FV88_9BILA</name>
<evidence type="ECO:0000313" key="2">
    <source>
        <dbReference type="WBParaSite" id="PS1159_v2.g21287.t1"/>
    </source>
</evidence>